<dbReference type="PANTHER" id="PTHR33116">
    <property type="entry name" value="REVERSE TRANSCRIPTASE ZINC-BINDING DOMAIN-CONTAINING PROTEIN-RELATED-RELATED"/>
    <property type="match status" value="1"/>
</dbReference>
<organism evidence="2 3">
    <name type="scientific">Gossypium arboreum</name>
    <name type="common">Tree cotton</name>
    <name type="synonym">Gossypium nanking</name>
    <dbReference type="NCBI Taxonomy" id="29729"/>
    <lineage>
        <taxon>Eukaryota</taxon>
        <taxon>Viridiplantae</taxon>
        <taxon>Streptophyta</taxon>
        <taxon>Embryophyta</taxon>
        <taxon>Tracheophyta</taxon>
        <taxon>Spermatophyta</taxon>
        <taxon>Magnoliopsida</taxon>
        <taxon>eudicotyledons</taxon>
        <taxon>Gunneridae</taxon>
        <taxon>Pentapetalae</taxon>
        <taxon>rosids</taxon>
        <taxon>malvids</taxon>
        <taxon>Malvales</taxon>
        <taxon>Malvaceae</taxon>
        <taxon>Malvoideae</taxon>
        <taxon>Gossypium</taxon>
    </lineage>
</organism>
<dbReference type="Pfam" id="PF00078">
    <property type="entry name" value="RVT_1"/>
    <property type="match status" value="1"/>
</dbReference>
<dbReference type="Proteomes" id="UP001358586">
    <property type="component" value="Chromosome 8"/>
</dbReference>
<gene>
    <name evidence="2" type="ORF">PVK06_026524</name>
</gene>
<dbReference type="InterPro" id="IPR002156">
    <property type="entry name" value="RNaseH_domain"/>
</dbReference>
<name>A0ABR0NXX0_GOSAR</name>
<dbReference type="Pfam" id="PF13456">
    <property type="entry name" value="RVT_3"/>
    <property type="match status" value="1"/>
</dbReference>
<evidence type="ECO:0000259" key="1">
    <source>
        <dbReference type="PROSITE" id="PS50878"/>
    </source>
</evidence>
<evidence type="ECO:0000313" key="2">
    <source>
        <dbReference type="EMBL" id="KAK5811200.1"/>
    </source>
</evidence>
<dbReference type="EMBL" id="JARKNE010000008">
    <property type="protein sequence ID" value="KAK5811200.1"/>
    <property type="molecule type" value="Genomic_DNA"/>
</dbReference>
<keyword evidence="3" id="KW-1185">Reference proteome</keyword>
<accession>A0ABR0NXX0</accession>
<dbReference type="PANTHER" id="PTHR33116:SF86">
    <property type="entry name" value="REVERSE TRANSCRIPTASE DOMAIN-CONTAINING PROTEIN"/>
    <property type="match status" value="1"/>
</dbReference>
<protein>
    <recommendedName>
        <fullName evidence="1">Reverse transcriptase domain-containing protein</fullName>
    </recommendedName>
</protein>
<sequence>MSSSPQEVLHSMRSKKKLQWMAIKINLEKAYDKVRWDFVEASLNAAGIPSYLVKVIMNAILSSSMQVLWNGAPTQKFSLARSIRQCCPLSPYLFVLCMEWLGHRFHAGISLGEWSPIWLSHSGQNLSHLFFADDLVIFSRADLTHIGILENCLRIFCELSGHKVNIRKTNIFFSTSVNEFLRSEINGILRFQEVNDLGHYLGVSLFHKRVTNSILNFLIERVRNQLSSWDTKRLSFAGRVTFAYSVLMAIPSYLMQSTLVLKGICNSIEELAKQFIWGAAEGKMKLALVGWNNICQLKLHGEEVVSRIISIPPPLISAGPDTLSWSRTMTGVFSMRSAYFLLKEESWNPKDVNWNTVWKISGPQRVKQFICFFVGNISEWFLSNLHFHPSIGANISNWSCLSGILLWCIWKNQNLIIFHGNSMSTKDIINTSYSWAKHFSSSQITVMDSRPNKSPIHQNSGTCFYLNTDCAVHYMSGFSAVGGVRRDDRGQWILGYNRPLGKCTAAVAELWGILDGLLLLQK</sequence>
<reference evidence="2 3" key="1">
    <citation type="submission" date="2023-03" db="EMBL/GenBank/DDBJ databases">
        <title>WGS of Gossypium arboreum.</title>
        <authorList>
            <person name="Yu D."/>
        </authorList>
    </citation>
    <scope>NUCLEOTIDE SEQUENCE [LARGE SCALE GENOMIC DNA]</scope>
    <source>
        <tissue evidence="2">Leaf</tissue>
    </source>
</reference>
<dbReference type="CDD" id="cd06222">
    <property type="entry name" value="RNase_H_like"/>
    <property type="match status" value="1"/>
</dbReference>
<dbReference type="PROSITE" id="PS50878">
    <property type="entry name" value="RT_POL"/>
    <property type="match status" value="1"/>
</dbReference>
<feature type="domain" description="Reverse transcriptase" evidence="1">
    <location>
        <begin position="1"/>
        <end position="205"/>
    </location>
</feature>
<dbReference type="InterPro" id="IPR000477">
    <property type="entry name" value="RT_dom"/>
</dbReference>
<evidence type="ECO:0000313" key="3">
    <source>
        <dbReference type="Proteomes" id="UP001358586"/>
    </source>
</evidence>
<proteinExistence type="predicted"/>
<dbReference type="SUPFAM" id="SSF56672">
    <property type="entry name" value="DNA/RNA polymerases"/>
    <property type="match status" value="1"/>
</dbReference>
<dbReference type="InterPro" id="IPR043502">
    <property type="entry name" value="DNA/RNA_pol_sf"/>
</dbReference>
<dbReference type="InterPro" id="IPR044730">
    <property type="entry name" value="RNase_H-like_dom_plant"/>
</dbReference>
<comment type="caution">
    <text evidence="2">The sequence shown here is derived from an EMBL/GenBank/DDBJ whole genome shotgun (WGS) entry which is preliminary data.</text>
</comment>